<dbReference type="Proteomes" id="UP000001350">
    <property type="component" value="Chromosome"/>
</dbReference>
<keyword evidence="2" id="KW-0547">Nucleotide-binding</keyword>
<comment type="function">
    <text evidence="5">Probable component of a branched-chain amino-acid transport system.</text>
</comment>
<evidence type="ECO:0000256" key="2">
    <source>
        <dbReference type="ARBA" id="ARBA00022741"/>
    </source>
</evidence>
<reference evidence="8 9" key="1">
    <citation type="journal article" date="2009" name="Proc. Natl. Acad. Sci. U.S.A.">
        <title>Biogeography of the Sulfolobus islandicus pan-genome.</title>
        <authorList>
            <person name="Reno M.L."/>
            <person name="Held N.L."/>
            <person name="Fields C.J."/>
            <person name="Burke P.V."/>
            <person name="Whitaker R.J."/>
        </authorList>
    </citation>
    <scope>NUCLEOTIDE SEQUENCE [LARGE SCALE GENOMIC DNA]</scope>
    <source>
        <strain evidence="9">M.14.25 / Kamchatka #1</strain>
    </source>
</reference>
<dbReference type="Pfam" id="PF00005">
    <property type="entry name" value="ABC_tran"/>
    <property type="match status" value="1"/>
</dbReference>
<evidence type="ECO:0000256" key="5">
    <source>
        <dbReference type="ARBA" id="ARBA00056071"/>
    </source>
</evidence>
<dbReference type="GeneID" id="7794584"/>
<name>C3MSN9_SACI4</name>
<evidence type="ECO:0000256" key="6">
    <source>
        <dbReference type="ARBA" id="ARBA00072811"/>
    </source>
</evidence>
<dbReference type="AlphaFoldDB" id="C3MSN9"/>
<dbReference type="PANTHER" id="PTHR45772">
    <property type="entry name" value="CONSERVED COMPONENT OF ABC TRANSPORTER FOR NATURAL AMINO ACIDS-RELATED"/>
    <property type="match status" value="1"/>
</dbReference>
<evidence type="ECO:0000256" key="1">
    <source>
        <dbReference type="ARBA" id="ARBA00022448"/>
    </source>
</evidence>
<keyword evidence="1" id="KW-0813">Transport</keyword>
<feature type="domain" description="ABC transporter" evidence="7">
    <location>
        <begin position="7"/>
        <end position="250"/>
    </location>
</feature>
<evidence type="ECO:0000256" key="3">
    <source>
        <dbReference type="ARBA" id="ARBA00022840"/>
    </source>
</evidence>
<dbReference type="InterPro" id="IPR003439">
    <property type="entry name" value="ABC_transporter-like_ATP-bd"/>
</dbReference>
<keyword evidence="3" id="KW-0067">ATP-binding</keyword>
<dbReference type="InterPro" id="IPR017871">
    <property type="entry name" value="ABC_transporter-like_CS"/>
</dbReference>
<dbReference type="CDD" id="cd03219">
    <property type="entry name" value="ABC_Mj1267_LivG_branched"/>
    <property type="match status" value="1"/>
</dbReference>
<dbReference type="SUPFAM" id="SSF52540">
    <property type="entry name" value="P-loop containing nucleoside triphosphate hydrolases"/>
    <property type="match status" value="1"/>
</dbReference>
<dbReference type="GO" id="GO:0005524">
    <property type="term" value="F:ATP binding"/>
    <property type="evidence" value="ECO:0007669"/>
    <property type="project" value="UniProtKB-KW"/>
</dbReference>
<evidence type="ECO:0000313" key="8">
    <source>
        <dbReference type="EMBL" id="ACP39182.1"/>
    </source>
</evidence>
<dbReference type="Pfam" id="PF12399">
    <property type="entry name" value="BCA_ABC_TP_C"/>
    <property type="match status" value="1"/>
</dbReference>
<sequence length="251" mass="28151">MYFLPLLKLDSVSKYFGGIKALDNVTLEVDHSKFTLLIGPNGSGKSTLINVVTGVYKPDFGSIFLEKTNVTGKKPHEMYKLGIIRTFQNPQIFPNLSVLDNVILGVSPIRGESIFRSLFRPFWIKEEEELAEKAYNILKIVKLDRLWDRPAKELSGGQLKLLEIARALITKPKLLIMDEPLAGVNPQLAREILNILTDLKKDIGIFVVEHRLDIVANYADYVYAMFMGKVIAKGSTNDVLNNPTVIDAYLG</sequence>
<dbReference type="InterPro" id="IPR032823">
    <property type="entry name" value="BCA_ABC_TP_C"/>
</dbReference>
<evidence type="ECO:0000259" key="7">
    <source>
        <dbReference type="PROSITE" id="PS50893"/>
    </source>
</evidence>
<accession>C3MSN9</accession>
<protein>
    <recommendedName>
        <fullName evidence="6">Probable branched-chain amino acid transport ATP-binding protein LivG</fullName>
    </recommendedName>
</protein>
<dbReference type="PROSITE" id="PS50893">
    <property type="entry name" value="ABC_TRANSPORTER_2"/>
    <property type="match status" value="1"/>
</dbReference>
<dbReference type="FunFam" id="3.40.50.300:FF:000421">
    <property type="entry name" value="Branched-chain amino acid ABC transporter ATP-binding protein"/>
    <property type="match status" value="1"/>
</dbReference>
<dbReference type="SMART" id="SM00382">
    <property type="entry name" value="AAA"/>
    <property type="match status" value="1"/>
</dbReference>
<gene>
    <name evidence="8" type="ordered locus">M1425_2458</name>
</gene>
<dbReference type="InterPro" id="IPR027417">
    <property type="entry name" value="P-loop_NTPase"/>
</dbReference>
<dbReference type="InterPro" id="IPR051120">
    <property type="entry name" value="ABC_AA/LPS_Transport"/>
</dbReference>
<dbReference type="EMBL" id="CP001400">
    <property type="protein sequence ID" value="ACP39182.1"/>
    <property type="molecule type" value="Genomic_DNA"/>
</dbReference>
<dbReference type="InterPro" id="IPR003593">
    <property type="entry name" value="AAA+_ATPase"/>
</dbReference>
<dbReference type="PROSITE" id="PS00211">
    <property type="entry name" value="ABC_TRANSPORTER_1"/>
    <property type="match status" value="1"/>
</dbReference>
<evidence type="ECO:0000256" key="4">
    <source>
        <dbReference type="ARBA" id="ARBA00022970"/>
    </source>
</evidence>
<dbReference type="GO" id="GO:0016887">
    <property type="term" value="F:ATP hydrolysis activity"/>
    <property type="evidence" value="ECO:0007669"/>
    <property type="project" value="InterPro"/>
</dbReference>
<keyword evidence="4" id="KW-0029">Amino-acid transport</keyword>
<evidence type="ECO:0000313" key="9">
    <source>
        <dbReference type="Proteomes" id="UP000001350"/>
    </source>
</evidence>
<dbReference type="RefSeq" id="WP_012712389.1">
    <property type="nucleotide sequence ID" value="NC_012588.1"/>
</dbReference>
<dbReference type="PANTHER" id="PTHR45772:SF5">
    <property type="entry name" value="BRANCHED-CHAIN AMINO ACID TRANSPORT ATP-BINDING PROTEIN LIVG-RELATED"/>
    <property type="match status" value="1"/>
</dbReference>
<organism evidence="8 9">
    <name type="scientific">Saccharolobus islandicus (strain M.14.25 / Kamchatka #1)</name>
    <name type="common">Sulfolobus islandicus</name>
    <dbReference type="NCBI Taxonomy" id="427317"/>
    <lineage>
        <taxon>Archaea</taxon>
        <taxon>Thermoproteota</taxon>
        <taxon>Thermoprotei</taxon>
        <taxon>Sulfolobales</taxon>
        <taxon>Sulfolobaceae</taxon>
        <taxon>Saccharolobus</taxon>
    </lineage>
</organism>
<dbReference type="HOGENOM" id="CLU_000604_1_2_2"/>
<dbReference type="GO" id="GO:0005886">
    <property type="term" value="C:plasma membrane"/>
    <property type="evidence" value="ECO:0007669"/>
    <property type="project" value="TreeGrafter"/>
</dbReference>
<dbReference type="GO" id="GO:0006865">
    <property type="term" value="P:amino acid transport"/>
    <property type="evidence" value="ECO:0007669"/>
    <property type="project" value="UniProtKB-KW"/>
</dbReference>
<proteinExistence type="predicted"/>
<dbReference type="KEGG" id="sia:M1425_2458"/>
<dbReference type="Gene3D" id="3.40.50.300">
    <property type="entry name" value="P-loop containing nucleotide triphosphate hydrolases"/>
    <property type="match status" value="1"/>
</dbReference>